<evidence type="ECO:0000256" key="1">
    <source>
        <dbReference type="SAM" id="Phobius"/>
    </source>
</evidence>
<dbReference type="KEGG" id="mamp:MAMA39_04230"/>
<evidence type="ECO:0000313" key="3">
    <source>
        <dbReference type="Proteomes" id="UP000261764"/>
    </source>
</evidence>
<dbReference type="PANTHER" id="PTHR37693">
    <property type="entry name" value="PHOSPHATIDYLGLYCEROL LYSYLTRANSFERASE"/>
    <property type="match status" value="1"/>
</dbReference>
<evidence type="ECO:0008006" key="4">
    <source>
        <dbReference type="Google" id="ProtNLM"/>
    </source>
</evidence>
<keyword evidence="1" id="KW-1133">Transmembrane helix</keyword>
<dbReference type="EMBL" id="HG937516">
    <property type="protein sequence ID" value="CDN40543.1"/>
    <property type="molecule type" value="Genomic_DNA"/>
</dbReference>
<feature type="transmembrane region" description="Helical" evidence="1">
    <location>
        <begin position="186"/>
        <end position="211"/>
    </location>
</feature>
<evidence type="ECO:0000313" key="2">
    <source>
        <dbReference type="EMBL" id="CDN40543.1"/>
    </source>
</evidence>
<feature type="transmembrane region" description="Helical" evidence="1">
    <location>
        <begin position="264"/>
        <end position="286"/>
    </location>
</feature>
<dbReference type="PANTHER" id="PTHR37693:SF1">
    <property type="entry name" value="INTEGRAL MEMBRANE PROTEIN"/>
    <property type="match status" value="1"/>
</dbReference>
<keyword evidence="3" id="KW-1185">Reference proteome</keyword>
<dbReference type="GO" id="GO:0005886">
    <property type="term" value="C:plasma membrane"/>
    <property type="evidence" value="ECO:0007669"/>
    <property type="project" value="UniProtKB-SubCell"/>
</dbReference>
<protein>
    <recommendedName>
        <fullName evidence="4">Flippase-like domain-containing protein</fullName>
    </recommendedName>
</protein>
<feature type="transmembrane region" description="Helical" evidence="1">
    <location>
        <begin position="146"/>
        <end position="166"/>
    </location>
</feature>
<proteinExistence type="predicted"/>
<organism evidence="2 3">
    <name type="scientific">Mycoplasma amphoriforme A39</name>
    <dbReference type="NCBI Taxonomy" id="572419"/>
    <lineage>
        <taxon>Bacteria</taxon>
        <taxon>Bacillati</taxon>
        <taxon>Mycoplasmatota</taxon>
        <taxon>Mollicutes</taxon>
        <taxon>Mycoplasmataceae</taxon>
        <taxon>Mycoplasma</taxon>
    </lineage>
</organism>
<keyword evidence="1" id="KW-0812">Transmembrane</keyword>
<dbReference type="RefSeq" id="WP_343251163.1">
    <property type="nucleotide sequence ID" value="NZ_HG937516.1"/>
</dbReference>
<dbReference type="AlphaFoldDB" id="A0A292IIP0"/>
<feature type="transmembrane region" description="Helical" evidence="1">
    <location>
        <begin position="29"/>
        <end position="53"/>
    </location>
</feature>
<feature type="transmembrane region" description="Helical" evidence="1">
    <location>
        <begin position="73"/>
        <end position="94"/>
    </location>
</feature>
<sequence>MNNTDFSVLTPAIVEQVGSGSKIFSKRNIAFLIIFFIVVVVVGVLTSIFFLGINFQTISKLQQQPLSLEKSPFLIGLIFSMLYYWMWNIITIWFNSRAYGVKASFWDWLIFGITSVFITGITPFSLGNEPYRIYWLTRHGLTSRNALLVVSSTSVYWTLVQIIVTWPSFIIVSTHYQQIASSQQGIIAYWFSLIGMLMDITVFLIFFTVSYSRRVHVFLGRILNKILKLLKRPYKTVEQLYDEYQTQASFKTAYIAEMKRWKHVIFQLIGVTGLAIINYFSVYFAIQLLNTPIISTYDVQTIFNIANVAISANNFVPIPGGEGTIQIVLREFLLAWNSGLDLSAVERGQLQTGINTSIFVWRAFNFYLLTTLGLLFFPIVLYQHFMHVKNKNINSQNVKLGSILNQSFDKNNPNATVKTVKEE</sequence>
<feature type="transmembrane region" description="Helical" evidence="1">
    <location>
        <begin position="106"/>
        <end position="126"/>
    </location>
</feature>
<feature type="transmembrane region" description="Helical" evidence="1">
    <location>
        <begin position="364"/>
        <end position="382"/>
    </location>
</feature>
<name>A0A292IIP0_9MOLU</name>
<dbReference type="Proteomes" id="UP000261764">
    <property type="component" value="Chromosome I"/>
</dbReference>
<reference evidence="2 3" key="1">
    <citation type="journal article" date="2015" name="Clin. Infect. Dis.">
        <title>Genomic Investigations unmask Mycoplasma amphoriforme, a new respiratory pathogen.</title>
        <authorList>
            <person name="Gillespie S.H."/>
            <person name="Ling C.L."/>
            <person name="Oravcova K."/>
            <person name="Pinheiro M."/>
            <person name="Wells L."/>
            <person name="Bryant J.M."/>
            <person name="McHugh T.D."/>
            <person name="Bebear C."/>
            <person name="Webster D."/>
            <person name="Harris S.R."/>
            <person name="Seth-Smith H.M."/>
            <person name="Thomson N.R."/>
        </authorList>
    </citation>
    <scope>NUCLEOTIDE SEQUENCE [LARGE SCALE GENOMIC DNA]</scope>
    <source>
        <strain evidence="2 3">A39</strain>
    </source>
</reference>
<keyword evidence="1" id="KW-0472">Membrane</keyword>
<gene>
    <name evidence="2" type="ORF">MAMA39_04230</name>
</gene>
<accession>A0A292IIP0</accession>